<dbReference type="SUPFAM" id="SSF55073">
    <property type="entry name" value="Nucleotide cyclase"/>
    <property type="match status" value="1"/>
</dbReference>
<dbReference type="FunFam" id="3.30.70.270:FF:000001">
    <property type="entry name" value="Diguanylate cyclase domain protein"/>
    <property type="match status" value="1"/>
</dbReference>
<dbReference type="InterPro" id="IPR000160">
    <property type="entry name" value="GGDEF_dom"/>
</dbReference>
<dbReference type="PROSITE" id="PS50887">
    <property type="entry name" value="GGDEF"/>
    <property type="match status" value="1"/>
</dbReference>
<keyword evidence="1" id="KW-0175">Coiled coil</keyword>
<dbReference type="NCBIfam" id="TIGR00254">
    <property type="entry name" value="GGDEF"/>
    <property type="match status" value="1"/>
</dbReference>
<dbReference type="GO" id="GO:0043709">
    <property type="term" value="P:cell adhesion involved in single-species biofilm formation"/>
    <property type="evidence" value="ECO:0007669"/>
    <property type="project" value="TreeGrafter"/>
</dbReference>
<dbReference type="GO" id="GO:0052621">
    <property type="term" value="F:diguanylate cyclase activity"/>
    <property type="evidence" value="ECO:0007669"/>
    <property type="project" value="TreeGrafter"/>
</dbReference>
<dbReference type="InterPro" id="IPR029787">
    <property type="entry name" value="Nucleotide_cyclase"/>
</dbReference>
<dbReference type="InterPro" id="IPR050469">
    <property type="entry name" value="Diguanylate_Cyclase"/>
</dbReference>
<dbReference type="InterPro" id="IPR019734">
    <property type="entry name" value="TPR_rpt"/>
</dbReference>
<dbReference type="PANTHER" id="PTHR45138">
    <property type="entry name" value="REGULATORY COMPONENTS OF SENSORY TRANSDUCTION SYSTEM"/>
    <property type="match status" value="1"/>
</dbReference>
<dbReference type="PANTHER" id="PTHR45138:SF9">
    <property type="entry name" value="DIGUANYLATE CYCLASE DGCM-RELATED"/>
    <property type="match status" value="1"/>
</dbReference>
<dbReference type="GO" id="GO:0005886">
    <property type="term" value="C:plasma membrane"/>
    <property type="evidence" value="ECO:0007669"/>
    <property type="project" value="TreeGrafter"/>
</dbReference>
<organism evidence="3 4">
    <name type="scientific">Deinococcus koreensis</name>
    <dbReference type="NCBI Taxonomy" id="2054903"/>
    <lineage>
        <taxon>Bacteria</taxon>
        <taxon>Thermotogati</taxon>
        <taxon>Deinococcota</taxon>
        <taxon>Deinococci</taxon>
        <taxon>Deinococcales</taxon>
        <taxon>Deinococcaceae</taxon>
        <taxon>Deinococcus</taxon>
    </lineage>
</organism>
<dbReference type="Pfam" id="PF00990">
    <property type="entry name" value="GGDEF"/>
    <property type="match status" value="1"/>
</dbReference>
<dbReference type="AlphaFoldDB" id="A0A2K3UWK3"/>
<protein>
    <recommendedName>
        <fullName evidence="2">GGDEF domain-containing protein</fullName>
    </recommendedName>
</protein>
<dbReference type="CDD" id="cd01949">
    <property type="entry name" value="GGDEF"/>
    <property type="match status" value="1"/>
</dbReference>
<dbReference type="Gene3D" id="3.30.70.270">
    <property type="match status" value="1"/>
</dbReference>
<dbReference type="GO" id="GO:1902201">
    <property type="term" value="P:negative regulation of bacterial-type flagellum-dependent cell motility"/>
    <property type="evidence" value="ECO:0007669"/>
    <property type="project" value="TreeGrafter"/>
</dbReference>
<evidence type="ECO:0000259" key="2">
    <source>
        <dbReference type="PROSITE" id="PS50887"/>
    </source>
</evidence>
<proteinExistence type="predicted"/>
<evidence type="ECO:0000256" key="1">
    <source>
        <dbReference type="SAM" id="Coils"/>
    </source>
</evidence>
<dbReference type="EMBL" id="PPPD01000001">
    <property type="protein sequence ID" value="PNY80901.1"/>
    <property type="molecule type" value="Genomic_DNA"/>
</dbReference>
<comment type="caution">
    <text evidence="3">The sequence shown here is derived from an EMBL/GenBank/DDBJ whole genome shotgun (WGS) entry which is preliminary data.</text>
</comment>
<dbReference type="InterPro" id="IPR011990">
    <property type="entry name" value="TPR-like_helical_dom_sf"/>
</dbReference>
<dbReference type="OrthoDB" id="9759607at2"/>
<dbReference type="Proteomes" id="UP000236379">
    <property type="component" value="Unassembled WGS sequence"/>
</dbReference>
<dbReference type="Gene3D" id="1.25.40.10">
    <property type="entry name" value="Tetratricopeptide repeat domain"/>
    <property type="match status" value="2"/>
</dbReference>
<gene>
    <name evidence="3" type="ORF">CVO96_05535</name>
</gene>
<keyword evidence="4" id="KW-1185">Reference proteome</keyword>
<name>A0A2K3UWK3_9DEIO</name>
<accession>A0A2K3UWK3</accession>
<feature type="domain" description="GGDEF" evidence="2">
    <location>
        <begin position="471"/>
        <end position="603"/>
    </location>
</feature>
<dbReference type="RefSeq" id="WP_103311235.1">
    <property type="nucleotide sequence ID" value="NZ_PPPD01000001.1"/>
</dbReference>
<dbReference type="SMART" id="SM00267">
    <property type="entry name" value="GGDEF"/>
    <property type="match status" value="1"/>
</dbReference>
<reference evidence="3 4" key="1">
    <citation type="submission" date="2018-01" db="EMBL/GenBank/DDBJ databases">
        <title>Deinococcus koreensis sp. nov., a radiation-resistant bacterium isolated from river water.</title>
        <authorList>
            <person name="Choi A."/>
        </authorList>
    </citation>
    <scope>NUCLEOTIDE SEQUENCE [LARGE SCALE GENOMIC DNA]</scope>
    <source>
        <strain evidence="3 4">SJW1-2</strain>
    </source>
</reference>
<sequence length="605" mass="66455">MSQTPTLRPPLPPATTLPDVLDRAWQQRRSDPRGAIQVARTVLAGTALAGTTAGAPPSPRDEARARLCLGYGLLRLGEFAAARDEVEQAVALFTGLADVPWRRTALNIQGMLQGERGALVEALKTFGLVRQLSAQLGEIQAEVEAINNTGTVYVNMGDHAGALEHRLTALRLCREHGLRGVEREALVNLSVDYHELGQYEAALEAAQASWAAGDAQEDEIDPYVRAMGQHQAARACFGLGRYEQALALNHEALAAFGAQGDQASSAEVHAELGRLAEQRRDYAGAGQAYRLSLLLRRQTGDTRGEAESLLQVGQLHLLMDEQQAALDTLHQARTVAEAAEARSERCAADLALCRAYRQGGQHREALHHLEQHLQLKEQLFNDRSARRLQSLQVQYELGLAEEQRAQAERQSAELRQLNAQLEQSNQEREAAHAETSRLLAQVERQANEDALTGLANRRAFDRTIERLVRGAQLSVIVCDIDHFKSVNDRFSHLVGDEVLRQVARLLRSGLRQGDLLARYGGEEFVILMQGTDVQTTVQIAERLRRLVEQYAWTSIRPGLHLTLSLGAATTDGERSVAELVEGADLALYRAKAAGRNQLSLGENTN</sequence>
<evidence type="ECO:0000313" key="4">
    <source>
        <dbReference type="Proteomes" id="UP000236379"/>
    </source>
</evidence>
<dbReference type="SUPFAM" id="SSF48452">
    <property type="entry name" value="TPR-like"/>
    <property type="match status" value="2"/>
</dbReference>
<evidence type="ECO:0000313" key="3">
    <source>
        <dbReference type="EMBL" id="PNY80901.1"/>
    </source>
</evidence>
<dbReference type="InterPro" id="IPR043128">
    <property type="entry name" value="Rev_trsase/Diguanyl_cyclase"/>
</dbReference>
<feature type="coiled-coil region" evidence="1">
    <location>
        <begin position="397"/>
        <end position="434"/>
    </location>
</feature>
<dbReference type="SMART" id="SM00028">
    <property type="entry name" value="TPR"/>
    <property type="match status" value="6"/>
</dbReference>